<evidence type="ECO:0000256" key="14">
    <source>
        <dbReference type="RuleBase" id="RU000579"/>
    </source>
</evidence>
<reference evidence="18 19" key="1">
    <citation type="submission" date="2017-09" db="EMBL/GenBank/DDBJ databases">
        <title>Bacterial strain isolated from the female urinary microbiota.</title>
        <authorList>
            <person name="Thomas-White K."/>
            <person name="Kumar N."/>
            <person name="Forster S."/>
            <person name="Putonti C."/>
            <person name="Lawley T."/>
            <person name="Wolfe A.J."/>
        </authorList>
    </citation>
    <scope>NUCLEOTIDE SEQUENCE [LARGE SCALE GENOMIC DNA]</scope>
    <source>
        <strain evidence="18 19">UMB0852</strain>
    </source>
</reference>
<keyword evidence="13 14" id="KW-0521">NADP</keyword>
<dbReference type="InterPro" id="IPR001342">
    <property type="entry name" value="HDH_cat"/>
</dbReference>
<evidence type="ECO:0000256" key="12">
    <source>
        <dbReference type="PIRSR" id="PIRSR000098-1"/>
    </source>
</evidence>
<keyword evidence="8 14" id="KW-0560">Oxidoreductase</keyword>
<evidence type="ECO:0000256" key="1">
    <source>
        <dbReference type="ARBA" id="ARBA00005056"/>
    </source>
</evidence>
<comment type="catalytic activity">
    <reaction evidence="11">
        <text>L-homoserine + NADP(+) = L-aspartate 4-semialdehyde + NADPH + H(+)</text>
        <dbReference type="Rhea" id="RHEA:15761"/>
        <dbReference type="ChEBI" id="CHEBI:15378"/>
        <dbReference type="ChEBI" id="CHEBI:57476"/>
        <dbReference type="ChEBI" id="CHEBI:57783"/>
        <dbReference type="ChEBI" id="CHEBI:58349"/>
        <dbReference type="ChEBI" id="CHEBI:537519"/>
        <dbReference type="EC" id="1.1.1.3"/>
    </reaction>
    <physiologicalReaction direction="right-to-left" evidence="11">
        <dbReference type="Rhea" id="RHEA:15763"/>
    </physiologicalReaction>
</comment>
<evidence type="ECO:0000256" key="13">
    <source>
        <dbReference type="PIRSR" id="PIRSR000098-2"/>
    </source>
</evidence>
<dbReference type="GO" id="GO:0009088">
    <property type="term" value="P:threonine biosynthetic process"/>
    <property type="evidence" value="ECO:0007669"/>
    <property type="project" value="UniProtKB-UniPathway"/>
</dbReference>
<dbReference type="Proteomes" id="UP000235682">
    <property type="component" value="Unassembled WGS sequence"/>
</dbReference>
<gene>
    <name evidence="18" type="ORF">CJ205_05190</name>
</gene>
<dbReference type="Pfam" id="PF03447">
    <property type="entry name" value="NAD_binding_3"/>
    <property type="match status" value="1"/>
</dbReference>
<proteinExistence type="inferred from homology"/>
<dbReference type="SUPFAM" id="SSF55347">
    <property type="entry name" value="Glyceraldehyde-3-phosphate dehydrogenase-like, C-terminal domain"/>
    <property type="match status" value="1"/>
</dbReference>
<dbReference type="AlphaFoldDB" id="A0A2N6SMF5"/>
<dbReference type="PANTHER" id="PTHR43331">
    <property type="entry name" value="HOMOSERINE DEHYDROGENASE"/>
    <property type="match status" value="1"/>
</dbReference>
<evidence type="ECO:0000256" key="4">
    <source>
        <dbReference type="ARBA" id="ARBA00013213"/>
    </source>
</evidence>
<dbReference type="EC" id="1.1.1.3" evidence="4 14"/>
<evidence type="ECO:0000256" key="15">
    <source>
        <dbReference type="RuleBase" id="RU004171"/>
    </source>
</evidence>
<evidence type="ECO:0000256" key="10">
    <source>
        <dbReference type="ARBA" id="ARBA00023167"/>
    </source>
</evidence>
<feature type="binding site" evidence="13">
    <location>
        <position position="101"/>
    </location>
    <ligand>
        <name>NADPH</name>
        <dbReference type="ChEBI" id="CHEBI:57783"/>
    </ligand>
</feature>
<dbReference type="GO" id="GO:0009086">
    <property type="term" value="P:methionine biosynthetic process"/>
    <property type="evidence" value="ECO:0007669"/>
    <property type="project" value="UniProtKB-KW"/>
</dbReference>
<dbReference type="Gene3D" id="3.30.70.260">
    <property type="match status" value="1"/>
</dbReference>
<comment type="caution">
    <text evidence="18">The sequence shown here is derived from an EMBL/GenBank/DDBJ whole genome shotgun (WGS) entry which is preliminary data.</text>
</comment>
<evidence type="ECO:0000259" key="16">
    <source>
        <dbReference type="Pfam" id="PF00742"/>
    </source>
</evidence>
<sequence>MKVAVLGVGTVGSGVFNVIQTNQEKIQSILGEPLTITHALDRNEGKNLTVDTTNVTITNNIEDIYNSDVDVVVETMGGLDPAGDYIATLLAKGKHVVTANKDLLANRIDELVAIANEHGTLLLYEASVGGGIPLLNAVEVGLSANQLTDLTGILNGTSNYILSKMDFDRWSYDKALKEAQAAGFAEADPTNDVEGFDVRYKITILSRLAFGLSIDVNDVDVDGITQIDSKDVELGNQLGFKVKLIAKGSRLSDDILAVKVAPMMVTKESPLSNVHYAQNGVVIKGNAIGETALFGPGAGSLETASAVVSDIMQIANRRHYPKNFTPAKQATIQQDERPLNYYVRFQNTQEAQKALEALEISAQIKAEGVALIQNLPLEKRLKLQEYDSLAAIYQIEGEL</sequence>
<feature type="active site" description="Proton donor" evidence="12">
    <location>
        <position position="201"/>
    </location>
</feature>
<evidence type="ECO:0000256" key="8">
    <source>
        <dbReference type="ARBA" id="ARBA00023002"/>
    </source>
</evidence>
<dbReference type="RefSeq" id="WP_102227900.1">
    <property type="nucleotide sequence ID" value="NZ_PNFY01000024.1"/>
</dbReference>
<dbReference type="Pfam" id="PF00742">
    <property type="entry name" value="Homoserine_dh"/>
    <property type="match status" value="1"/>
</dbReference>
<keyword evidence="6 14" id="KW-0028">Amino-acid biosynthesis</keyword>
<dbReference type="Gene3D" id="3.30.360.10">
    <property type="entry name" value="Dihydrodipicolinate Reductase, domain 2"/>
    <property type="match status" value="1"/>
</dbReference>
<dbReference type="InterPro" id="IPR005106">
    <property type="entry name" value="Asp/hSer_DH_NAD-bd"/>
</dbReference>
<dbReference type="UniPathway" id="UPA00050">
    <property type="reaction ID" value="UER00063"/>
</dbReference>
<keyword evidence="19" id="KW-1185">Reference proteome</keyword>
<dbReference type="PANTHER" id="PTHR43331:SF1">
    <property type="entry name" value="HOMOSERINE DEHYDROGENASE"/>
    <property type="match status" value="1"/>
</dbReference>
<comment type="pathway">
    <text evidence="2 14">Amino-acid biosynthesis; L-methionine biosynthesis via de novo pathway; L-homoserine from L-aspartate: step 3/3.</text>
</comment>
<dbReference type="InterPro" id="IPR019811">
    <property type="entry name" value="HDH_CS"/>
</dbReference>
<protein>
    <recommendedName>
        <fullName evidence="5 14">Homoserine dehydrogenase</fullName>
        <ecNumber evidence="4 14">1.1.1.3</ecNumber>
    </recommendedName>
</protein>
<comment type="pathway">
    <text evidence="1 14">Amino-acid biosynthesis; L-threonine biosynthesis; L-threonine from L-aspartate: step 3/5.</text>
</comment>
<dbReference type="PIRSF" id="PIRSF000098">
    <property type="entry name" value="Homoser_dehydrog"/>
    <property type="match status" value="1"/>
</dbReference>
<dbReference type="GO" id="GO:0004412">
    <property type="term" value="F:homoserine dehydrogenase activity"/>
    <property type="evidence" value="ECO:0007669"/>
    <property type="project" value="UniProtKB-EC"/>
</dbReference>
<dbReference type="STRING" id="84521.SAMN04487994_101411"/>
<keyword evidence="10 14" id="KW-0486">Methionine biosynthesis</keyword>
<comment type="similarity">
    <text evidence="3 15">Belongs to the homoserine dehydrogenase family.</text>
</comment>
<evidence type="ECO:0000256" key="2">
    <source>
        <dbReference type="ARBA" id="ARBA00005062"/>
    </source>
</evidence>
<evidence type="ECO:0000256" key="5">
    <source>
        <dbReference type="ARBA" id="ARBA00013376"/>
    </source>
</evidence>
<evidence type="ECO:0000313" key="18">
    <source>
        <dbReference type="EMBL" id="PMC58250.1"/>
    </source>
</evidence>
<name>A0A2N6SMF5_9LACT</name>
<feature type="domain" description="Homoserine dehydrogenase catalytic" evidence="16">
    <location>
        <begin position="133"/>
        <end position="312"/>
    </location>
</feature>
<dbReference type="Gene3D" id="3.40.50.720">
    <property type="entry name" value="NAD(P)-binding Rossmann-like Domain"/>
    <property type="match status" value="1"/>
</dbReference>
<dbReference type="OrthoDB" id="9808167at2"/>
<dbReference type="FunFam" id="3.30.360.10:FF:000005">
    <property type="entry name" value="Homoserine dehydrogenase"/>
    <property type="match status" value="1"/>
</dbReference>
<evidence type="ECO:0000256" key="7">
    <source>
        <dbReference type="ARBA" id="ARBA00022697"/>
    </source>
</evidence>
<evidence type="ECO:0000259" key="17">
    <source>
        <dbReference type="Pfam" id="PF03447"/>
    </source>
</evidence>
<dbReference type="GO" id="GO:0050661">
    <property type="term" value="F:NADP binding"/>
    <property type="evidence" value="ECO:0007669"/>
    <property type="project" value="InterPro"/>
</dbReference>
<dbReference type="InterPro" id="IPR036291">
    <property type="entry name" value="NAD(P)-bd_dom_sf"/>
</dbReference>
<feature type="binding site" evidence="13">
    <location>
        <position position="186"/>
    </location>
    <ligand>
        <name>L-homoserine</name>
        <dbReference type="ChEBI" id="CHEBI:57476"/>
    </ligand>
</feature>
<feature type="domain" description="Aspartate/homoserine dehydrogenase NAD-binding" evidence="17">
    <location>
        <begin position="7"/>
        <end position="125"/>
    </location>
</feature>
<dbReference type="UniPathway" id="UPA00051">
    <property type="reaction ID" value="UER00465"/>
</dbReference>
<evidence type="ECO:0000256" key="11">
    <source>
        <dbReference type="ARBA" id="ARBA00048841"/>
    </source>
</evidence>
<feature type="binding site" evidence="13">
    <location>
        <begin position="6"/>
        <end position="13"/>
    </location>
    <ligand>
        <name>NADP(+)</name>
        <dbReference type="ChEBI" id="CHEBI:58349"/>
    </ligand>
</feature>
<organism evidence="18 19">
    <name type="scientific">Dolosicoccus paucivorans</name>
    <dbReference type="NCBI Taxonomy" id="84521"/>
    <lineage>
        <taxon>Bacteria</taxon>
        <taxon>Bacillati</taxon>
        <taxon>Bacillota</taxon>
        <taxon>Bacilli</taxon>
        <taxon>Lactobacillales</taxon>
        <taxon>Aerococcaceae</taxon>
        <taxon>Dolosicoccus</taxon>
    </lineage>
</organism>
<evidence type="ECO:0000313" key="19">
    <source>
        <dbReference type="Proteomes" id="UP000235682"/>
    </source>
</evidence>
<evidence type="ECO:0000256" key="6">
    <source>
        <dbReference type="ARBA" id="ARBA00022605"/>
    </source>
</evidence>
<dbReference type="InterPro" id="IPR016204">
    <property type="entry name" value="HDH"/>
</dbReference>
<evidence type="ECO:0000256" key="9">
    <source>
        <dbReference type="ARBA" id="ARBA00023053"/>
    </source>
</evidence>
<dbReference type="NCBIfam" id="NF004976">
    <property type="entry name" value="PRK06349.1"/>
    <property type="match status" value="1"/>
</dbReference>
<accession>A0A2N6SMF5</accession>
<dbReference type="EMBL" id="PNHE01000019">
    <property type="protein sequence ID" value="PMC58250.1"/>
    <property type="molecule type" value="Genomic_DNA"/>
</dbReference>
<evidence type="ECO:0000256" key="3">
    <source>
        <dbReference type="ARBA" id="ARBA00006753"/>
    </source>
</evidence>
<keyword evidence="7 14" id="KW-0791">Threonine biosynthesis</keyword>
<dbReference type="SUPFAM" id="SSF51735">
    <property type="entry name" value="NAD(P)-binding Rossmann-fold domains"/>
    <property type="match status" value="1"/>
</dbReference>
<keyword evidence="9" id="KW-0915">Sodium</keyword>
<dbReference type="PROSITE" id="PS01042">
    <property type="entry name" value="HOMOSER_DHGENASE"/>
    <property type="match status" value="1"/>
</dbReference>